<dbReference type="GO" id="GO:0045945">
    <property type="term" value="P:positive regulation of transcription by RNA polymerase III"/>
    <property type="evidence" value="ECO:0007669"/>
    <property type="project" value="TreeGrafter"/>
</dbReference>
<keyword evidence="2" id="KW-1185">Reference proteome</keyword>
<sequence>MHKNTQLAAPLPLLGERISAPVSSTTPNSLTDDNRKRQVFIDEAYFTLFSHQIHQKRSARSMSDSVCASAPHNALSKDPPKKSSSNHLIDTVYSCVMTLQSATSPVTSAHHIADNLHRRISQLTIDQHIILLSLHSKMNQALERGLPRVLALSPAEMETYSRLLVLATSEQNEVIDTLKNLSKKLASYDPECHTQRYANAWYALWNEQIGTQVKQLYPHTYQNIAEFTLCDPNDTTRCHKLSHVKEIAVFGSPWTVSWEFIQAITSLPQSVPDTSDWLQECPISIDTIASKLMVEHKCDIAMSTDTLCELLDNDAVKFRNPAGWVLPLRKRVTIDPKPQTHIFLDPPLPVTQSLRDKVRISSESFILNCIRKEFLKQNTNASAGRISYHIWELDGQRILLRHRQLVAIHTPSNSTKSHLNVSQPPSSLERSIRIAVKVDQEFLHIPEQLSPRERCRLWLESWLHGGIPIAFARVYCLQNRIEWLPNWLTTASVFSNHTSLFRAADLTESFQILDRVLLFLSSFPAGTYLLQTTLDALSQMRLHRASSDATDLKSLDSFLALPSIQAEIDLVPPEWTPQLDRFPYSFRKFSYCPSYLTAGVCITEVCESYCKAFEVVGDV</sequence>
<organism evidence="1 2">
    <name type="scientific">Albugo candida</name>
    <dbReference type="NCBI Taxonomy" id="65357"/>
    <lineage>
        <taxon>Eukaryota</taxon>
        <taxon>Sar</taxon>
        <taxon>Stramenopiles</taxon>
        <taxon>Oomycota</taxon>
        <taxon>Peronosporomycetes</taxon>
        <taxon>Albuginales</taxon>
        <taxon>Albuginaceae</taxon>
        <taxon>Albugo</taxon>
    </lineage>
</organism>
<evidence type="ECO:0000313" key="1">
    <source>
        <dbReference type="EMBL" id="CCI39516.1"/>
    </source>
</evidence>
<accession>A0A024FYD4</accession>
<dbReference type="OrthoDB" id="289162at2759"/>
<name>A0A024FYD4_9STRA</name>
<gene>
    <name evidence="1" type="ORF">BN9_002990</name>
</gene>
<dbReference type="GO" id="GO:0042796">
    <property type="term" value="P:snRNA transcription by RNA polymerase III"/>
    <property type="evidence" value="ECO:0007669"/>
    <property type="project" value="TreeGrafter"/>
</dbReference>
<dbReference type="GO" id="GO:0042795">
    <property type="term" value="P:snRNA transcription by RNA polymerase II"/>
    <property type="evidence" value="ECO:0007669"/>
    <property type="project" value="TreeGrafter"/>
</dbReference>
<dbReference type="PANTHER" id="PTHR14633:SF3">
    <property type="entry name" value="LITTLE ELONGATION COMPLEX SUBUNIT 2"/>
    <property type="match status" value="1"/>
</dbReference>
<evidence type="ECO:0008006" key="3">
    <source>
        <dbReference type="Google" id="ProtNLM"/>
    </source>
</evidence>
<dbReference type="PANTHER" id="PTHR14633">
    <property type="entry name" value="LITTLE ELONGATION COMPLEX SUBUNIT 2"/>
    <property type="match status" value="1"/>
</dbReference>
<dbReference type="Proteomes" id="UP000053237">
    <property type="component" value="Unassembled WGS sequence"/>
</dbReference>
<proteinExistence type="predicted"/>
<evidence type="ECO:0000313" key="2">
    <source>
        <dbReference type="Proteomes" id="UP000053237"/>
    </source>
</evidence>
<protein>
    <recommendedName>
        <fullName evidence="3">Little elongation complex subunit 2 C-terminal domain-containing protein</fullName>
    </recommendedName>
</protein>
<dbReference type="InParanoid" id="A0A024FYD4"/>
<reference evidence="1 2" key="1">
    <citation type="submission" date="2012-05" db="EMBL/GenBank/DDBJ databases">
        <title>Recombination and specialization in a pathogen metapopulation.</title>
        <authorList>
            <person name="Gardiner A."/>
            <person name="Kemen E."/>
            <person name="Schultz-Larsen T."/>
            <person name="MacLean D."/>
            <person name="Van Oosterhout C."/>
            <person name="Jones J.D.G."/>
        </authorList>
    </citation>
    <scope>NUCLEOTIDE SEQUENCE [LARGE SCALE GENOMIC DNA]</scope>
    <source>
        <strain evidence="1 2">Ac Nc2</strain>
    </source>
</reference>
<dbReference type="AlphaFoldDB" id="A0A024FYD4"/>
<comment type="caution">
    <text evidence="1">The sequence shown here is derived from an EMBL/GenBank/DDBJ whole genome shotgun (WGS) entry which is preliminary data.</text>
</comment>
<dbReference type="EMBL" id="CAIX01000002">
    <property type="protein sequence ID" value="CCI39516.1"/>
    <property type="molecule type" value="Genomic_DNA"/>
</dbReference>